<dbReference type="RefSeq" id="WP_073121032.1">
    <property type="nucleotide sequence ID" value="NZ_BMEN01000004.1"/>
</dbReference>
<dbReference type="STRING" id="1195760.SAMN05444281_1972"/>
<reference evidence="2" key="1">
    <citation type="submission" date="2016-11" db="EMBL/GenBank/DDBJ databases">
        <authorList>
            <person name="Varghese N."/>
            <person name="Submissions S."/>
        </authorList>
    </citation>
    <scope>NUCLEOTIDE SEQUENCE [LARGE SCALE GENOMIC DNA]</scope>
    <source>
        <strain evidence="2">DSM 100572</strain>
    </source>
</reference>
<accession>A0A1M5VV42</accession>
<evidence type="ECO:0000313" key="2">
    <source>
        <dbReference type="Proteomes" id="UP000184109"/>
    </source>
</evidence>
<gene>
    <name evidence="1" type="ORF">SAMN05444281_1972</name>
</gene>
<evidence type="ECO:0000313" key="1">
    <source>
        <dbReference type="EMBL" id="SHH79077.1"/>
    </source>
</evidence>
<evidence type="ECO:0008006" key="3">
    <source>
        <dbReference type="Google" id="ProtNLM"/>
    </source>
</evidence>
<dbReference type="Proteomes" id="UP000184109">
    <property type="component" value="Unassembled WGS sequence"/>
</dbReference>
<name>A0A1M5VV42_9FLAO</name>
<organism evidence="1 2">
    <name type="scientific">Wenyingzhuangia marina</name>
    <dbReference type="NCBI Taxonomy" id="1195760"/>
    <lineage>
        <taxon>Bacteria</taxon>
        <taxon>Pseudomonadati</taxon>
        <taxon>Bacteroidota</taxon>
        <taxon>Flavobacteriia</taxon>
        <taxon>Flavobacteriales</taxon>
        <taxon>Flavobacteriaceae</taxon>
        <taxon>Wenyingzhuangia</taxon>
    </lineage>
</organism>
<protein>
    <recommendedName>
        <fullName evidence="3">DUF2851 domain-containing protein</fullName>
    </recommendedName>
</protein>
<dbReference type="InterPro" id="IPR021272">
    <property type="entry name" value="DUF2851"/>
</dbReference>
<sequence>MKESFLHLVWQQQLLSQQGLCTTKGESLKIHKIGFLNVLQGPDFNNALIEIDHQKWAGNIEIHVKSSDWYAHQHQKDKNYNNVILHVVYEHDVEIFDLHSNEIPTLELKNFVSEKVLNNYEKLMKNTQQWIFCEENIKEIDLFKLNNWLERVYVERLERKVEEITKIYKSTDNDWEATLFLIIAKYFGGNLNGQIFLEAFSQVDFSIIRKQIVNKTSYSFLYGLLGLLEDKEVEDVYYQNLQKEFVYQKQKYQLEDLQKVLLHFYGCRPQNFPTIRLAQLIAFYEEHSSVFNKILTLGNDIHCYKDLFNVKVNEYWQEHHHFGKPSKKSSKQISKGFVDLLLINVVIPVLFLYAKTKGEEDAYLLELMYEIPQEKNSIISKFNQLGIKTTSALQTQALLTLKKEYCDKERCAECAVGVELMKSY</sequence>
<keyword evidence="2" id="KW-1185">Reference proteome</keyword>
<dbReference type="AlphaFoldDB" id="A0A1M5VV42"/>
<dbReference type="OrthoDB" id="1005072at2"/>
<proteinExistence type="predicted"/>
<dbReference type="EMBL" id="FQXQ01000004">
    <property type="protein sequence ID" value="SHH79077.1"/>
    <property type="molecule type" value="Genomic_DNA"/>
</dbReference>
<dbReference type="Pfam" id="PF11013">
    <property type="entry name" value="DUF2851"/>
    <property type="match status" value="1"/>
</dbReference>